<dbReference type="FunCoup" id="Q9NA66">
    <property type="interactions" value="252"/>
</dbReference>
<feature type="compositionally biased region" description="Polar residues" evidence="1">
    <location>
        <begin position="101"/>
        <end position="115"/>
    </location>
</feature>
<keyword evidence="4" id="KW-1185">Reference proteome</keyword>
<protein>
    <submittedName>
        <fullName evidence="3">DUF148 domain-containing protein</fullName>
    </submittedName>
</protein>
<dbReference type="Proteomes" id="UP000001940">
    <property type="component" value="Chromosome IV"/>
</dbReference>
<evidence type="ECO:0000313" key="5">
    <source>
        <dbReference type="WormBase" id="Y64G10A.2"/>
    </source>
</evidence>
<evidence type="ECO:0000256" key="1">
    <source>
        <dbReference type="SAM" id="MobiDB-lite"/>
    </source>
</evidence>
<evidence type="ECO:0000313" key="3">
    <source>
        <dbReference type="EMBL" id="CAB54467.2"/>
    </source>
</evidence>
<dbReference type="RefSeq" id="NP_502733.2">
    <property type="nucleotide sequence ID" value="NM_070332.2"/>
</dbReference>
<keyword evidence="2" id="KW-0732">Signal</keyword>
<dbReference type="eggNOG" id="ENOG502TJ4U">
    <property type="taxonomic scope" value="Eukaryota"/>
</dbReference>
<dbReference type="SMR" id="Q9NA66"/>
<dbReference type="CTD" id="190474"/>
<name>Q9NA66_CAEEL</name>
<feature type="chain" id="PRO_5004331665" evidence="2">
    <location>
        <begin position="22"/>
        <end position="187"/>
    </location>
</feature>
<accession>Q9NA66</accession>
<dbReference type="OMA" id="CHADQST"/>
<dbReference type="HOGENOM" id="CLU_1448952_0_0_1"/>
<dbReference type="InParanoid" id="Q9NA66"/>
<reference evidence="3 4" key="1">
    <citation type="journal article" date="1998" name="Science">
        <title>Genome sequence of the nematode C. elegans: a platform for investigating biology.</title>
        <authorList>
            <consortium name="The C. elegans sequencing consortium"/>
            <person name="Sulson J.E."/>
            <person name="Waterston R."/>
        </authorList>
    </citation>
    <scope>NUCLEOTIDE SEQUENCE [LARGE SCALE GENOMIC DNA]</scope>
    <source>
        <strain evidence="3 4">Bristol N2</strain>
    </source>
</reference>
<proteinExistence type="predicted"/>
<gene>
    <name evidence="3" type="ORF">CELE_Y64G10A.2</name>
    <name evidence="3 5" type="ORF">Y64G10A.2</name>
</gene>
<feature type="compositionally biased region" description="Low complexity" evidence="1">
    <location>
        <begin position="82"/>
        <end position="96"/>
    </location>
</feature>
<dbReference type="AGR" id="WB:WBGene00013412"/>
<dbReference type="PIR" id="T27279">
    <property type="entry name" value="T27279"/>
</dbReference>
<dbReference type="AlphaFoldDB" id="Q9NA66"/>
<dbReference type="WormBase" id="Y64G10A.2">
    <property type="protein sequence ID" value="CE36246"/>
    <property type="gene ID" value="WBGene00013412"/>
</dbReference>
<dbReference type="EMBL" id="BX284604">
    <property type="protein sequence ID" value="CAB54467.2"/>
    <property type="molecule type" value="Genomic_DNA"/>
</dbReference>
<dbReference type="Bgee" id="WBGene00013412">
    <property type="expression patterns" value="Expressed in embryo and 1 other cell type or tissue"/>
</dbReference>
<feature type="signal peptide" evidence="2">
    <location>
        <begin position="1"/>
        <end position="21"/>
    </location>
</feature>
<feature type="compositionally biased region" description="Polar residues" evidence="1">
    <location>
        <begin position="70"/>
        <end position="81"/>
    </location>
</feature>
<feature type="region of interest" description="Disordered" evidence="1">
    <location>
        <begin position="52"/>
        <end position="115"/>
    </location>
</feature>
<evidence type="ECO:0000313" key="4">
    <source>
        <dbReference type="Proteomes" id="UP000001940"/>
    </source>
</evidence>
<dbReference type="UCSC" id="Y64G10A.2">
    <property type="organism name" value="c. elegans"/>
</dbReference>
<dbReference type="GeneID" id="190474"/>
<sequence>MKFCDFIFLILICAVFPDASGQSSLEISTTTVDPNCLSNTVDKNLFDNPDIGIGGKVLEDGSGGTEAPGQDTSPSESTNGNSEQSSTVGSGSSDSSPIVPETTNDPVEASSPSTNTVSTILSEILSSSYPSEFSSTVTSMLTTTPSSCSGTLRSAQLAFQQFFEQITALFQQILESFFSALGINNFG</sequence>
<evidence type="ECO:0000256" key="2">
    <source>
        <dbReference type="SAM" id="SignalP"/>
    </source>
</evidence>
<dbReference type="PaxDb" id="6239-Y64G10A.2"/>
<dbReference type="KEGG" id="cel:CELE_Y64G10A.2"/>
<organism evidence="3 4">
    <name type="scientific">Caenorhabditis elegans</name>
    <dbReference type="NCBI Taxonomy" id="6239"/>
    <lineage>
        <taxon>Eukaryota</taxon>
        <taxon>Metazoa</taxon>
        <taxon>Ecdysozoa</taxon>
        <taxon>Nematoda</taxon>
        <taxon>Chromadorea</taxon>
        <taxon>Rhabditida</taxon>
        <taxon>Rhabditina</taxon>
        <taxon>Rhabditomorpha</taxon>
        <taxon>Rhabditoidea</taxon>
        <taxon>Rhabditidae</taxon>
        <taxon>Peloderinae</taxon>
        <taxon>Caenorhabditis</taxon>
    </lineage>
</organism>